<name>A1SSZ6_PSYIN</name>
<evidence type="ECO:0000256" key="12">
    <source>
        <dbReference type="ARBA" id="ARBA00023139"/>
    </source>
</evidence>
<dbReference type="Gene3D" id="3.10.560.10">
    <property type="entry name" value="Outer membrane lipoprotein wza domain like"/>
    <property type="match status" value="6"/>
</dbReference>
<keyword evidence="4" id="KW-1134">Transmembrane beta strand</keyword>
<dbReference type="GO" id="GO:0006811">
    <property type="term" value="P:monoatomic ion transport"/>
    <property type="evidence" value="ECO:0007669"/>
    <property type="project" value="UniProtKB-KW"/>
</dbReference>
<dbReference type="AlphaFoldDB" id="A1SSZ6"/>
<dbReference type="Pfam" id="PF22461">
    <property type="entry name" value="SLBB_2"/>
    <property type="match status" value="1"/>
</dbReference>
<evidence type="ECO:0000256" key="1">
    <source>
        <dbReference type="ARBA" id="ARBA00004571"/>
    </source>
</evidence>
<keyword evidence="7 16" id="KW-0732">Signal</keyword>
<evidence type="ECO:0000259" key="19">
    <source>
        <dbReference type="Pfam" id="PF22461"/>
    </source>
</evidence>
<keyword evidence="9" id="KW-0406">Ion transport</keyword>
<sequence length="852" mass="94239">MFNLCLLFSALMLLVGSFNALAATPTSAQIQQFKALPSAQQNALASQYGVNIDAVTAPPAENSATPDAEPTIEDRTTEDPTTTAQKTPRGLKMFGYDLFAGEPMSLAPLSDLPVPNDYLLGVGDELQIKVFGTKTESYNLVINREGSIHIPDLGPFQARGLTYQQLKTEFTALINRRMIGVETSISLGKLKTMEVFVLGAAYKPGSYVISSLSSVTQAIKAAGGIERLGSLREIQVKRNNKIIKKIDLYDLLISGDTSSDISLKQGDVVFIPIKKKTVSIDGFVKRPAIYELKNEKDIDSILKLAGGLNAKAYPGVQVTRRTQIGRDLYNFNLEDKQSSQTFIVENGDQLNVGGVTDLYHNAVSVSGAVSYEGAYQWNADLTVSDLITSIKFDLNKDADLHNALLVREVGLEHNIKVLYFDLLAAISNPKSDLDLKLQAQDQLLILNKETGIAEKLGKKSNLSKQIDNQEVNDQFVISDLGDKSKQQSSAQAFRADLLKPVIAQLKAQSNFENAVQIVDIRGAVKFPGVYPLFEHADLKTLINLAGGLKEASYLTAGELSRIKLIDGKERIHYQTIDIASAMKDTKNGNIKLKSKDRVHVFTKPEWREDYKATLSGEVRFPGTYRFNRGETLYDVIQRAGGLTEYAYPEGAVFARESLRKIEEKQLAFLHRRLKEEVSSLAFRRQSSSNPVQSNNTQSAMDTVEKLGVAEAVGRMSINLKKMLQHDEAQNINLENQDFLHIPPLRKVISVIGHVQFPTAHIFEENKSVDAYLALSGGAKKQADTDRVYVIRANGSVFIPNQSFWFSREEQQLMPGDTIVMPMDTDYMDRLSTLTSSTQIMYQLGVAWSAISN</sequence>
<feature type="domain" description="Soluble ligand binding" evidence="18">
    <location>
        <begin position="517"/>
        <end position="568"/>
    </location>
</feature>
<keyword evidence="13" id="KW-0998">Cell outer membrane</keyword>
<evidence type="ECO:0000256" key="15">
    <source>
        <dbReference type="SAM" id="MobiDB-lite"/>
    </source>
</evidence>
<keyword evidence="5" id="KW-0762">Sugar transport</keyword>
<feature type="domain" description="SLBB" evidence="19">
    <location>
        <begin position="195"/>
        <end position="271"/>
    </location>
</feature>
<gene>
    <name evidence="20" type="ordered locus">Ping_0763</name>
</gene>
<keyword evidence="3" id="KW-0813">Transport</keyword>
<evidence type="ECO:0000256" key="3">
    <source>
        <dbReference type="ARBA" id="ARBA00022448"/>
    </source>
</evidence>
<dbReference type="OrthoDB" id="9808948at2"/>
<evidence type="ECO:0000256" key="5">
    <source>
        <dbReference type="ARBA" id="ARBA00022597"/>
    </source>
</evidence>
<comment type="subcellular location">
    <subcellularLocation>
        <location evidence="1">Cell outer membrane</location>
        <topology evidence="1">Multi-pass membrane protein</topology>
    </subcellularLocation>
</comment>
<comment type="similarity">
    <text evidence="2">Belongs to the BexD/CtrA/VexA family.</text>
</comment>
<keyword evidence="10" id="KW-0626">Porin</keyword>
<dbReference type="InterPro" id="IPR049712">
    <property type="entry name" value="Poly_export"/>
</dbReference>
<feature type="domain" description="Soluble ligand binding" evidence="18">
    <location>
        <begin position="278"/>
        <end position="326"/>
    </location>
</feature>
<evidence type="ECO:0000256" key="10">
    <source>
        <dbReference type="ARBA" id="ARBA00023114"/>
    </source>
</evidence>
<evidence type="ECO:0000313" key="21">
    <source>
        <dbReference type="Proteomes" id="UP000000639"/>
    </source>
</evidence>
<evidence type="ECO:0000256" key="4">
    <source>
        <dbReference type="ARBA" id="ARBA00022452"/>
    </source>
</evidence>
<dbReference type="PANTHER" id="PTHR33619">
    <property type="entry name" value="POLYSACCHARIDE EXPORT PROTEIN GFCE-RELATED"/>
    <property type="match status" value="1"/>
</dbReference>
<dbReference type="EMBL" id="CP000510">
    <property type="protein sequence ID" value="ABM02611.1"/>
    <property type="molecule type" value="Genomic_DNA"/>
</dbReference>
<feature type="region of interest" description="Disordered" evidence="15">
    <location>
        <begin position="57"/>
        <end position="88"/>
    </location>
</feature>
<organism evidence="20 21">
    <name type="scientific">Psychromonas ingrahamii (strain DSM 17664 / CCUG 51855 / 37)</name>
    <dbReference type="NCBI Taxonomy" id="357804"/>
    <lineage>
        <taxon>Bacteria</taxon>
        <taxon>Pseudomonadati</taxon>
        <taxon>Pseudomonadota</taxon>
        <taxon>Gammaproteobacteria</taxon>
        <taxon>Alteromonadales</taxon>
        <taxon>Psychromonadaceae</taxon>
        <taxon>Psychromonas</taxon>
    </lineage>
</organism>
<proteinExistence type="inferred from homology"/>
<reference evidence="20 21" key="1">
    <citation type="submission" date="2007-01" db="EMBL/GenBank/DDBJ databases">
        <title>Complete sequence of Psychromonas ingrahamii 37.</title>
        <authorList>
            <consortium name="US DOE Joint Genome Institute"/>
            <person name="Copeland A."/>
            <person name="Lucas S."/>
            <person name="Lapidus A."/>
            <person name="Barry K."/>
            <person name="Detter J.C."/>
            <person name="Glavina del Rio T."/>
            <person name="Hammon N."/>
            <person name="Israni S."/>
            <person name="Dalin E."/>
            <person name="Tice H."/>
            <person name="Pitluck S."/>
            <person name="Thompson L.S."/>
            <person name="Brettin T."/>
            <person name="Bruce D."/>
            <person name="Han C."/>
            <person name="Tapia R."/>
            <person name="Schmutz J."/>
            <person name="Larimer F."/>
            <person name="Land M."/>
            <person name="Hauser L."/>
            <person name="Kyrpides N."/>
            <person name="Ivanova N."/>
            <person name="Staley J."/>
            <person name="Richardson P."/>
        </authorList>
    </citation>
    <scope>NUCLEOTIDE SEQUENCE [LARGE SCALE GENOMIC DNA]</scope>
    <source>
        <strain evidence="20 21">37</strain>
    </source>
</reference>
<evidence type="ECO:0000256" key="7">
    <source>
        <dbReference type="ARBA" id="ARBA00022729"/>
    </source>
</evidence>
<dbReference type="GO" id="GO:0009279">
    <property type="term" value="C:cell outer membrane"/>
    <property type="evidence" value="ECO:0007669"/>
    <property type="project" value="UniProtKB-SubCell"/>
</dbReference>
<dbReference type="KEGG" id="pin:Ping_0763"/>
<dbReference type="Proteomes" id="UP000000639">
    <property type="component" value="Chromosome"/>
</dbReference>
<evidence type="ECO:0000256" key="2">
    <source>
        <dbReference type="ARBA" id="ARBA00009450"/>
    </source>
</evidence>
<accession>A1SSZ6</accession>
<dbReference type="HOGENOM" id="CLU_011447_0_1_6"/>
<dbReference type="Pfam" id="PF02563">
    <property type="entry name" value="Poly_export"/>
    <property type="match status" value="1"/>
</dbReference>
<evidence type="ECO:0000259" key="18">
    <source>
        <dbReference type="Pfam" id="PF10531"/>
    </source>
</evidence>
<dbReference type="Pfam" id="PF10531">
    <property type="entry name" value="SLBB"/>
    <property type="match status" value="3"/>
</dbReference>
<feature type="chain" id="PRO_5002637850" evidence="16">
    <location>
        <begin position="23"/>
        <end position="852"/>
    </location>
</feature>
<evidence type="ECO:0000259" key="17">
    <source>
        <dbReference type="Pfam" id="PF02563"/>
    </source>
</evidence>
<dbReference type="GO" id="GO:0015288">
    <property type="term" value="F:porin activity"/>
    <property type="evidence" value="ECO:0007669"/>
    <property type="project" value="UniProtKB-KW"/>
</dbReference>
<keyword evidence="14" id="KW-0449">Lipoprotein</keyword>
<feature type="domain" description="Soluble ligand binding" evidence="18">
    <location>
        <begin position="612"/>
        <end position="650"/>
    </location>
</feature>
<evidence type="ECO:0000256" key="13">
    <source>
        <dbReference type="ARBA" id="ARBA00023237"/>
    </source>
</evidence>
<dbReference type="GO" id="GO:0015159">
    <property type="term" value="F:polysaccharide transmembrane transporter activity"/>
    <property type="evidence" value="ECO:0007669"/>
    <property type="project" value="InterPro"/>
</dbReference>
<dbReference type="InterPro" id="IPR003715">
    <property type="entry name" value="Poly_export_N"/>
</dbReference>
<protein>
    <submittedName>
        <fullName evidence="20">Polysaccharide export protein</fullName>
    </submittedName>
</protein>
<evidence type="ECO:0000256" key="8">
    <source>
        <dbReference type="ARBA" id="ARBA00023047"/>
    </source>
</evidence>
<dbReference type="eggNOG" id="COG1596">
    <property type="taxonomic scope" value="Bacteria"/>
</dbReference>
<keyword evidence="21" id="KW-1185">Reference proteome</keyword>
<evidence type="ECO:0000313" key="20">
    <source>
        <dbReference type="EMBL" id="ABM02611.1"/>
    </source>
</evidence>
<keyword evidence="12" id="KW-0564">Palmitate</keyword>
<keyword evidence="11" id="KW-0472">Membrane</keyword>
<dbReference type="RefSeq" id="WP_011769174.1">
    <property type="nucleotide sequence ID" value="NC_008709.1"/>
</dbReference>
<feature type="domain" description="Polysaccharide export protein N-terminal" evidence="17">
    <location>
        <begin position="113"/>
        <end position="185"/>
    </location>
</feature>
<evidence type="ECO:0000256" key="11">
    <source>
        <dbReference type="ARBA" id="ARBA00023136"/>
    </source>
</evidence>
<evidence type="ECO:0000256" key="14">
    <source>
        <dbReference type="ARBA" id="ARBA00023288"/>
    </source>
</evidence>
<dbReference type="GO" id="GO:0046930">
    <property type="term" value="C:pore complex"/>
    <property type="evidence" value="ECO:0007669"/>
    <property type="project" value="UniProtKB-KW"/>
</dbReference>
<keyword evidence="8" id="KW-0625">Polysaccharide transport</keyword>
<evidence type="ECO:0000256" key="6">
    <source>
        <dbReference type="ARBA" id="ARBA00022692"/>
    </source>
</evidence>
<evidence type="ECO:0000256" key="16">
    <source>
        <dbReference type="SAM" id="SignalP"/>
    </source>
</evidence>
<feature type="signal peptide" evidence="16">
    <location>
        <begin position="1"/>
        <end position="22"/>
    </location>
</feature>
<dbReference type="InterPro" id="IPR054765">
    <property type="entry name" value="SLBB_dom"/>
</dbReference>
<dbReference type="InterPro" id="IPR019554">
    <property type="entry name" value="Soluble_ligand-bd"/>
</dbReference>
<dbReference type="PANTHER" id="PTHR33619:SF3">
    <property type="entry name" value="POLYSACCHARIDE EXPORT PROTEIN GFCE-RELATED"/>
    <property type="match status" value="1"/>
</dbReference>
<evidence type="ECO:0000256" key="9">
    <source>
        <dbReference type="ARBA" id="ARBA00023065"/>
    </source>
</evidence>
<dbReference type="STRING" id="357804.Ping_0763"/>
<keyword evidence="6" id="KW-0812">Transmembrane</keyword>